<proteinExistence type="predicted"/>
<evidence type="ECO:0000313" key="1">
    <source>
        <dbReference type="EMBL" id="KAJ3656141.1"/>
    </source>
</evidence>
<dbReference type="Proteomes" id="UP001168821">
    <property type="component" value="Unassembled WGS sequence"/>
</dbReference>
<dbReference type="Gene3D" id="2.10.70.10">
    <property type="entry name" value="Complement Module, domain 1"/>
    <property type="match status" value="1"/>
</dbReference>
<dbReference type="EMBL" id="JALNTZ010000004">
    <property type="protein sequence ID" value="KAJ3656141.1"/>
    <property type="molecule type" value="Genomic_DNA"/>
</dbReference>
<evidence type="ECO:0008006" key="3">
    <source>
        <dbReference type="Google" id="ProtNLM"/>
    </source>
</evidence>
<organism evidence="1 2">
    <name type="scientific">Zophobas morio</name>
    <dbReference type="NCBI Taxonomy" id="2755281"/>
    <lineage>
        <taxon>Eukaryota</taxon>
        <taxon>Metazoa</taxon>
        <taxon>Ecdysozoa</taxon>
        <taxon>Arthropoda</taxon>
        <taxon>Hexapoda</taxon>
        <taxon>Insecta</taxon>
        <taxon>Pterygota</taxon>
        <taxon>Neoptera</taxon>
        <taxon>Endopterygota</taxon>
        <taxon>Coleoptera</taxon>
        <taxon>Polyphaga</taxon>
        <taxon>Cucujiformia</taxon>
        <taxon>Tenebrionidae</taxon>
        <taxon>Zophobas</taxon>
    </lineage>
</organism>
<protein>
    <recommendedName>
        <fullName evidence="3">VWFC domain-containing protein</fullName>
    </recommendedName>
</protein>
<reference evidence="1" key="1">
    <citation type="journal article" date="2023" name="G3 (Bethesda)">
        <title>Whole genome assemblies of Zophobas morio and Tenebrio molitor.</title>
        <authorList>
            <person name="Kaur S."/>
            <person name="Stinson S.A."/>
            <person name="diCenzo G.C."/>
        </authorList>
    </citation>
    <scope>NUCLEOTIDE SEQUENCE</scope>
    <source>
        <strain evidence="1">QUZm001</strain>
    </source>
</reference>
<evidence type="ECO:0000313" key="2">
    <source>
        <dbReference type="Proteomes" id="UP001168821"/>
    </source>
</evidence>
<sequence length="259" mass="28893">MFVISVGKECNELGILLYEDLGCTPEYNVDQDCPTKYTCKGLEPSTDHCIFRGRSYADKETVNDTFSYGTCRLGCYCTTNDDNPRFQCAVLDCPEWLGGRPREGCYSKYSLGKCCSTGSVCPPFDDTDTCVVEGNEYKVGQKFWPSHTCLECVCQKGFIKGKFEAPFCQSRLCGEQLDRHGPSIQASCAPLYGKHESRGIVCCPKDWICPDGNETINGEIKSEETCKFGNTTVKVGQYFERSNTRCECVIPPLLKCIEV</sequence>
<dbReference type="AlphaFoldDB" id="A0AA38IL88"/>
<name>A0AA38IL88_9CUCU</name>
<keyword evidence="2" id="KW-1185">Reference proteome</keyword>
<comment type="caution">
    <text evidence="1">The sequence shown here is derived from an EMBL/GenBank/DDBJ whole genome shotgun (WGS) entry which is preliminary data.</text>
</comment>
<accession>A0AA38IL88</accession>
<gene>
    <name evidence="1" type="ORF">Zmor_015239</name>
</gene>